<dbReference type="Proteomes" id="UP001596067">
    <property type="component" value="Unassembled WGS sequence"/>
</dbReference>
<accession>A0ABW1F4B7</accession>
<keyword evidence="2" id="KW-1185">Reference proteome</keyword>
<evidence type="ECO:0000313" key="1">
    <source>
        <dbReference type="EMBL" id="MFC5888126.1"/>
    </source>
</evidence>
<evidence type="ECO:0000313" key="2">
    <source>
        <dbReference type="Proteomes" id="UP001596067"/>
    </source>
</evidence>
<dbReference type="EMBL" id="JBHSOD010000035">
    <property type="protein sequence ID" value="MFC5888126.1"/>
    <property type="molecule type" value="Genomic_DNA"/>
</dbReference>
<comment type="caution">
    <text evidence="1">The sequence shown here is derived from an EMBL/GenBank/DDBJ whole genome shotgun (WGS) entry which is preliminary data.</text>
</comment>
<organism evidence="1 2">
    <name type="scientific">Kitasatospora aburaviensis</name>
    <dbReference type="NCBI Taxonomy" id="67265"/>
    <lineage>
        <taxon>Bacteria</taxon>
        <taxon>Bacillati</taxon>
        <taxon>Actinomycetota</taxon>
        <taxon>Actinomycetes</taxon>
        <taxon>Kitasatosporales</taxon>
        <taxon>Streptomycetaceae</taxon>
        <taxon>Kitasatospora</taxon>
    </lineage>
</organism>
<proteinExistence type="predicted"/>
<dbReference type="RefSeq" id="WP_345329142.1">
    <property type="nucleotide sequence ID" value="NZ_BAAAVH010000069.1"/>
</dbReference>
<protein>
    <recommendedName>
        <fullName evidence="3">LapB rubredoxin metal binding domain-containing protein</fullName>
    </recommendedName>
</protein>
<reference evidence="2" key="1">
    <citation type="journal article" date="2019" name="Int. J. Syst. Evol. Microbiol.">
        <title>The Global Catalogue of Microorganisms (GCM) 10K type strain sequencing project: providing services to taxonomists for standard genome sequencing and annotation.</title>
        <authorList>
            <consortium name="The Broad Institute Genomics Platform"/>
            <consortium name="The Broad Institute Genome Sequencing Center for Infectious Disease"/>
            <person name="Wu L."/>
            <person name="Ma J."/>
        </authorList>
    </citation>
    <scope>NUCLEOTIDE SEQUENCE [LARGE SCALE GENOMIC DNA]</scope>
    <source>
        <strain evidence="2">CGMCC 4.1469</strain>
    </source>
</reference>
<name>A0ABW1F4B7_9ACTN</name>
<gene>
    <name evidence="1" type="ORF">ACFP0N_24485</name>
</gene>
<evidence type="ECO:0008006" key="3">
    <source>
        <dbReference type="Google" id="ProtNLM"/>
    </source>
</evidence>
<sequence length="64" mass="6954">MAGSWSRGRLHRSRYACNTCSAAWSGPEADCWSCGCPATHTRNDASLLHQLLLALVTPRKAGPR</sequence>